<evidence type="ECO:0000256" key="5">
    <source>
        <dbReference type="ARBA" id="ARBA00023015"/>
    </source>
</evidence>
<keyword evidence="1 8" id="KW-0678">Repressor</keyword>
<dbReference type="EMBL" id="JAGINP010000017">
    <property type="protein sequence ID" value="MBP2294597.1"/>
    <property type="molecule type" value="Genomic_DNA"/>
</dbReference>
<dbReference type="PROSITE" id="PS51161">
    <property type="entry name" value="ATP_CONE"/>
    <property type="match status" value="1"/>
</dbReference>
<evidence type="ECO:0000313" key="11">
    <source>
        <dbReference type="EMBL" id="MBP2294597.1"/>
    </source>
</evidence>
<evidence type="ECO:0000256" key="1">
    <source>
        <dbReference type="ARBA" id="ARBA00022491"/>
    </source>
</evidence>
<keyword evidence="3 8" id="KW-0863">Zinc-finger</keyword>
<evidence type="ECO:0000256" key="2">
    <source>
        <dbReference type="ARBA" id="ARBA00022741"/>
    </source>
</evidence>
<keyword evidence="8" id="KW-0479">Metal-binding</keyword>
<dbReference type="Pfam" id="PF03477">
    <property type="entry name" value="ATP-cone"/>
    <property type="match status" value="1"/>
</dbReference>
<evidence type="ECO:0000256" key="7">
    <source>
        <dbReference type="ARBA" id="ARBA00023163"/>
    </source>
</evidence>
<evidence type="ECO:0000256" key="8">
    <source>
        <dbReference type="HAMAP-Rule" id="MF_00440"/>
    </source>
</evidence>
<dbReference type="Proteomes" id="UP000781958">
    <property type="component" value="Unassembled WGS sequence"/>
</dbReference>
<evidence type="ECO:0000313" key="12">
    <source>
        <dbReference type="Proteomes" id="UP000781958"/>
    </source>
</evidence>
<keyword evidence="4 8" id="KW-0067">ATP-binding</keyword>
<dbReference type="InterPro" id="IPR003796">
    <property type="entry name" value="RNR_NrdR-like"/>
</dbReference>
<dbReference type="NCBIfam" id="TIGR00244">
    <property type="entry name" value="transcriptional regulator NrdR"/>
    <property type="match status" value="1"/>
</dbReference>
<evidence type="ECO:0000256" key="6">
    <source>
        <dbReference type="ARBA" id="ARBA00023125"/>
    </source>
</evidence>
<evidence type="ECO:0000256" key="9">
    <source>
        <dbReference type="SAM" id="MobiDB-lite"/>
    </source>
</evidence>
<feature type="domain" description="ATP-cone" evidence="10">
    <location>
        <begin position="49"/>
        <end position="139"/>
    </location>
</feature>
<organism evidence="11 12">
    <name type="scientific">Azospirillum rugosum</name>
    <dbReference type="NCBI Taxonomy" id="416170"/>
    <lineage>
        <taxon>Bacteria</taxon>
        <taxon>Pseudomonadati</taxon>
        <taxon>Pseudomonadota</taxon>
        <taxon>Alphaproteobacteria</taxon>
        <taxon>Rhodospirillales</taxon>
        <taxon>Azospirillaceae</taxon>
        <taxon>Azospirillum</taxon>
    </lineage>
</organism>
<reference evidence="11 12" key="1">
    <citation type="submission" date="2021-03" db="EMBL/GenBank/DDBJ databases">
        <title>Genomic Encyclopedia of Type Strains, Phase III (KMG-III): the genomes of soil and plant-associated and newly described type strains.</title>
        <authorList>
            <person name="Whitman W."/>
        </authorList>
    </citation>
    <scope>NUCLEOTIDE SEQUENCE [LARGE SCALE GENOMIC DNA]</scope>
    <source>
        <strain evidence="11 12">IMMIB AFH-6</strain>
    </source>
</reference>
<comment type="similarity">
    <text evidence="8">Belongs to the NrdR family.</text>
</comment>
<feature type="zinc finger region" evidence="8">
    <location>
        <begin position="3"/>
        <end position="34"/>
    </location>
</feature>
<dbReference type="HAMAP" id="MF_00440">
    <property type="entry name" value="NrdR"/>
    <property type="match status" value="1"/>
</dbReference>
<sequence length="154" mass="17696">MRCPFCGHEDTQVKDSRPTEDNSAIRRRRFCPGCGARFTTFERVQLRELTVVKSGGQREPFDREKLLRSMRIALRKRPIDADRIDRVVNSLVRQLESSGESEIPSKQIGEMIMAALQALDPVAYIRYASVYKDFREASDFNEFVEQLAPEPQNG</sequence>
<evidence type="ECO:0000256" key="3">
    <source>
        <dbReference type="ARBA" id="ARBA00022771"/>
    </source>
</evidence>
<protein>
    <recommendedName>
        <fullName evidence="8">Transcriptional repressor NrdR</fullName>
    </recommendedName>
</protein>
<dbReference type="InterPro" id="IPR055173">
    <property type="entry name" value="NrdR-like_N"/>
</dbReference>
<proteinExistence type="inferred from homology"/>
<gene>
    <name evidence="8" type="primary">nrdR</name>
    <name evidence="11" type="ORF">J2851_004387</name>
</gene>
<accession>A0ABS4SQ64</accession>
<keyword evidence="7 8" id="KW-0804">Transcription</keyword>
<dbReference type="PANTHER" id="PTHR30455">
    <property type="entry name" value="TRANSCRIPTIONAL REPRESSOR NRDR"/>
    <property type="match status" value="1"/>
</dbReference>
<dbReference type="Pfam" id="PF22811">
    <property type="entry name" value="Zn_ribbon_NrdR"/>
    <property type="match status" value="1"/>
</dbReference>
<comment type="cofactor">
    <cofactor evidence="8">
        <name>Zn(2+)</name>
        <dbReference type="ChEBI" id="CHEBI:29105"/>
    </cofactor>
    <text evidence="8">Binds 1 zinc ion.</text>
</comment>
<keyword evidence="2 8" id="KW-0547">Nucleotide-binding</keyword>
<dbReference type="PANTHER" id="PTHR30455:SF2">
    <property type="entry name" value="TRANSCRIPTIONAL REPRESSOR NRDR"/>
    <property type="match status" value="1"/>
</dbReference>
<comment type="function">
    <text evidence="8">Negatively regulates transcription of bacterial ribonucleotide reductase nrd genes and operons by binding to NrdR-boxes.</text>
</comment>
<keyword evidence="8" id="KW-0862">Zinc</keyword>
<keyword evidence="6 8" id="KW-0238">DNA-binding</keyword>
<keyword evidence="5 8" id="KW-0805">Transcription regulation</keyword>
<name>A0ABS4SQ64_9PROT</name>
<feature type="region of interest" description="Disordered" evidence="9">
    <location>
        <begin position="1"/>
        <end position="22"/>
    </location>
</feature>
<comment type="caution">
    <text evidence="11">The sequence shown here is derived from an EMBL/GenBank/DDBJ whole genome shotgun (WGS) entry which is preliminary data.</text>
</comment>
<dbReference type="InterPro" id="IPR005144">
    <property type="entry name" value="ATP-cone_dom"/>
</dbReference>
<keyword evidence="12" id="KW-1185">Reference proteome</keyword>
<feature type="compositionally biased region" description="Basic and acidic residues" evidence="9">
    <location>
        <begin position="7"/>
        <end position="22"/>
    </location>
</feature>
<evidence type="ECO:0000259" key="10">
    <source>
        <dbReference type="PROSITE" id="PS51161"/>
    </source>
</evidence>
<evidence type="ECO:0000256" key="4">
    <source>
        <dbReference type="ARBA" id="ARBA00022840"/>
    </source>
</evidence>
<dbReference type="RefSeq" id="WP_209768836.1">
    <property type="nucleotide sequence ID" value="NZ_JAGINP010000017.1"/>
</dbReference>